<dbReference type="InterPro" id="IPR001387">
    <property type="entry name" value="Cro/C1-type_HTH"/>
</dbReference>
<feature type="domain" description="HTH cro/C1-type" evidence="1">
    <location>
        <begin position="29"/>
        <end position="88"/>
    </location>
</feature>
<dbReference type="AlphaFoldDB" id="A0A1I5XMX2"/>
<dbReference type="SUPFAM" id="SSF47413">
    <property type="entry name" value="lambda repressor-like DNA-binding domains"/>
    <property type="match status" value="1"/>
</dbReference>
<reference evidence="3" key="1">
    <citation type="submission" date="2016-10" db="EMBL/GenBank/DDBJ databases">
        <authorList>
            <person name="Varghese N."/>
            <person name="Submissions S."/>
        </authorList>
    </citation>
    <scope>NUCLEOTIDE SEQUENCE [LARGE SCALE GENOMIC DNA]</scope>
    <source>
        <strain evidence="3">P18</strain>
    </source>
</reference>
<accession>A0A1I5XMX2</accession>
<gene>
    <name evidence="2" type="ORF">SAMN04487928_1352</name>
</gene>
<keyword evidence="3" id="KW-1185">Reference proteome</keyword>
<sequence length="92" mass="11014">MSRTSEYKKEHDTKNIFYVKKYGKMHVCLAEIIERKHMTRNALARATDTRFEVVKKWYDDSITSIDLDVLARFCYVLDCKPEDLIKYQIEES</sequence>
<dbReference type="GO" id="GO:0003677">
    <property type="term" value="F:DNA binding"/>
    <property type="evidence" value="ECO:0007669"/>
    <property type="project" value="UniProtKB-KW"/>
</dbReference>
<organism evidence="2 3">
    <name type="scientific">Butyrivibrio proteoclasticus</name>
    <dbReference type="NCBI Taxonomy" id="43305"/>
    <lineage>
        <taxon>Bacteria</taxon>
        <taxon>Bacillati</taxon>
        <taxon>Bacillota</taxon>
        <taxon>Clostridia</taxon>
        <taxon>Lachnospirales</taxon>
        <taxon>Lachnospiraceae</taxon>
        <taxon>Butyrivibrio</taxon>
    </lineage>
</organism>
<dbReference type="Proteomes" id="UP000182624">
    <property type="component" value="Unassembled WGS sequence"/>
</dbReference>
<evidence type="ECO:0000313" key="2">
    <source>
        <dbReference type="EMBL" id="SFQ33321.1"/>
    </source>
</evidence>
<dbReference type="RefSeq" id="WP_242949423.1">
    <property type="nucleotide sequence ID" value="NZ_FOXO01000035.1"/>
</dbReference>
<dbReference type="Pfam" id="PF13443">
    <property type="entry name" value="HTH_26"/>
    <property type="match status" value="1"/>
</dbReference>
<name>A0A1I5XMX2_9FIRM</name>
<proteinExistence type="predicted"/>
<protein>
    <submittedName>
        <fullName evidence="2">Cro/C1-type HTH DNA-binding domain-containing protein</fullName>
    </submittedName>
</protein>
<dbReference type="EMBL" id="FOXO01000035">
    <property type="protein sequence ID" value="SFQ33321.1"/>
    <property type="molecule type" value="Genomic_DNA"/>
</dbReference>
<evidence type="ECO:0000259" key="1">
    <source>
        <dbReference type="Pfam" id="PF13443"/>
    </source>
</evidence>
<evidence type="ECO:0000313" key="3">
    <source>
        <dbReference type="Proteomes" id="UP000182624"/>
    </source>
</evidence>
<dbReference type="InterPro" id="IPR010982">
    <property type="entry name" value="Lambda_DNA-bd_dom_sf"/>
</dbReference>
<keyword evidence="2" id="KW-0238">DNA-binding</keyword>